<organism evidence="3">
    <name type="scientific">Laccaria bicolor (strain S238N-H82 / ATCC MYA-4686)</name>
    <name type="common">Bicoloured deceiver</name>
    <name type="synonym">Laccaria laccata var. bicolor</name>
    <dbReference type="NCBI Taxonomy" id="486041"/>
    <lineage>
        <taxon>Eukaryota</taxon>
        <taxon>Fungi</taxon>
        <taxon>Dikarya</taxon>
        <taxon>Basidiomycota</taxon>
        <taxon>Agaricomycotina</taxon>
        <taxon>Agaricomycetes</taxon>
        <taxon>Agaricomycetidae</taxon>
        <taxon>Agaricales</taxon>
        <taxon>Agaricineae</taxon>
        <taxon>Hydnangiaceae</taxon>
        <taxon>Laccaria</taxon>
    </lineage>
</organism>
<dbReference type="Proteomes" id="UP000001194">
    <property type="component" value="Unassembled WGS sequence"/>
</dbReference>
<dbReference type="KEGG" id="lbc:LACBIDRAFT_322059"/>
<dbReference type="GeneID" id="6070148"/>
<accession>B0CRZ8</accession>
<proteinExistence type="predicted"/>
<gene>
    <name evidence="2" type="ORF">LACBIDRAFT_322059</name>
</gene>
<dbReference type="HOGENOM" id="CLU_994229_0_0_1"/>
<evidence type="ECO:0000313" key="2">
    <source>
        <dbReference type="EMBL" id="EDR14768.1"/>
    </source>
</evidence>
<dbReference type="RefSeq" id="XP_001875327.1">
    <property type="nucleotide sequence ID" value="XM_001875292.1"/>
</dbReference>
<protein>
    <submittedName>
        <fullName evidence="2">Predicted protein</fullName>
    </submittedName>
</protein>
<sequence>MTTLQQIIPQIFIPHLPPKRPIRSQPRTAGYAPTAAPPQHHVPYWIRYDPTLADSMMQKLQAYLPTAPGGNFPPSPRLQNYLNCLPEDLLRAGLGHLSTEETTVEFWDYCLFDRIRYAVMEIDQNDALPAEEAIRTLYDHTPDALILPLPNTPPALHYEAKSWHVFDKFAPDILTLAQHDEDGQTGTYLDMGINEEDARSIIFKLGISMICAGNPVSCFGGHKFMLFSLFRNENTLGEARYGLACSEIIDCTDNARLIIPLVTYCRRVNFTDEDDENLCH</sequence>
<evidence type="ECO:0000256" key="1">
    <source>
        <dbReference type="SAM" id="MobiDB-lite"/>
    </source>
</evidence>
<dbReference type="EMBL" id="DS547092">
    <property type="protein sequence ID" value="EDR14768.1"/>
    <property type="molecule type" value="Genomic_DNA"/>
</dbReference>
<feature type="region of interest" description="Disordered" evidence="1">
    <location>
        <begin position="16"/>
        <end position="35"/>
    </location>
</feature>
<dbReference type="InParanoid" id="B0CRZ8"/>
<evidence type="ECO:0000313" key="3">
    <source>
        <dbReference type="Proteomes" id="UP000001194"/>
    </source>
</evidence>
<keyword evidence="3" id="KW-1185">Reference proteome</keyword>
<reference evidence="2 3" key="1">
    <citation type="journal article" date="2008" name="Nature">
        <title>The genome of Laccaria bicolor provides insights into mycorrhizal symbiosis.</title>
        <authorList>
            <person name="Martin F."/>
            <person name="Aerts A."/>
            <person name="Ahren D."/>
            <person name="Brun A."/>
            <person name="Danchin E.G.J."/>
            <person name="Duchaussoy F."/>
            <person name="Gibon J."/>
            <person name="Kohler A."/>
            <person name="Lindquist E."/>
            <person name="Pereda V."/>
            <person name="Salamov A."/>
            <person name="Shapiro H.J."/>
            <person name="Wuyts J."/>
            <person name="Blaudez D."/>
            <person name="Buee M."/>
            <person name="Brokstein P."/>
            <person name="Canbaeck B."/>
            <person name="Cohen D."/>
            <person name="Courty P.E."/>
            <person name="Coutinho P.M."/>
            <person name="Delaruelle C."/>
            <person name="Detter J.C."/>
            <person name="Deveau A."/>
            <person name="DiFazio S."/>
            <person name="Duplessis S."/>
            <person name="Fraissinet-Tachet L."/>
            <person name="Lucic E."/>
            <person name="Frey-Klett P."/>
            <person name="Fourrey C."/>
            <person name="Feussner I."/>
            <person name="Gay G."/>
            <person name="Grimwood J."/>
            <person name="Hoegger P.J."/>
            <person name="Jain P."/>
            <person name="Kilaru S."/>
            <person name="Labbe J."/>
            <person name="Lin Y.C."/>
            <person name="Legue V."/>
            <person name="Le Tacon F."/>
            <person name="Marmeisse R."/>
            <person name="Melayah D."/>
            <person name="Montanini B."/>
            <person name="Muratet M."/>
            <person name="Nehls U."/>
            <person name="Niculita-Hirzel H."/>
            <person name="Oudot-Le Secq M.P."/>
            <person name="Peter M."/>
            <person name="Quesneville H."/>
            <person name="Rajashekar B."/>
            <person name="Reich M."/>
            <person name="Rouhier N."/>
            <person name="Schmutz J."/>
            <person name="Yin T."/>
            <person name="Chalot M."/>
            <person name="Henrissat B."/>
            <person name="Kuees U."/>
            <person name="Lucas S."/>
            <person name="Van de Peer Y."/>
            <person name="Podila G.K."/>
            <person name="Polle A."/>
            <person name="Pukkila P.J."/>
            <person name="Richardson P.M."/>
            <person name="Rouze P."/>
            <person name="Sanders I.R."/>
            <person name="Stajich J.E."/>
            <person name="Tunlid A."/>
            <person name="Tuskan G."/>
            <person name="Grigoriev I.V."/>
        </authorList>
    </citation>
    <scope>NUCLEOTIDE SEQUENCE [LARGE SCALE GENOMIC DNA]</scope>
    <source>
        <strain evidence="3">S238N-H82 / ATCC MYA-4686</strain>
    </source>
</reference>
<name>B0CRZ8_LACBS</name>
<dbReference type="STRING" id="486041.B0CRZ8"/>
<dbReference type="AlphaFoldDB" id="B0CRZ8"/>